<reference evidence="2 3" key="1">
    <citation type="submission" date="2016-07" db="EMBL/GenBank/DDBJ databases">
        <title>Pervasive Adenine N6-methylation of Active Genes in Fungi.</title>
        <authorList>
            <consortium name="DOE Joint Genome Institute"/>
            <person name="Mondo S.J."/>
            <person name="Dannebaum R.O."/>
            <person name="Kuo R.C."/>
            <person name="Labutti K."/>
            <person name="Haridas S."/>
            <person name="Kuo A."/>
            <person name="Salamov A."/>
            <person name="Ahrendt S.R."/>
            <person name="Lipzen A."/>
            <person name="Sullivan W."/>
            <person name="Andreopoulos W.B."/>
            <person name="Clum A."/>
            <person name="Lindquist E."/>
            <person name="Daum C."/>
            <person name="Ramamoorthy G.K."/>
            <person name="Gryganskyi A."/>
            <person name="Culley D."/>
            <person name="Magnuson J.K."/>
            <person name="James T.Y."/>
            <person name="O'Malley M.A."/>
            <person name="Stajich J.E."/>
            <person name="Spatafora J.W."/>
            <person name="Visel A."/>
            <person name="Grigoriev I.V."/>
        </authorList>
    </citation>
    <scope>NUCLEOTIDE SEQUENCE [LARGE SCALE GENOMIC DNA]</scope>
    <source>
        <strain evidence="2 3">PL171</strain>
    </source>
</reference>
<feature type="transmembrane region" description="Helical" evidence="1">
    <location>
        <begin position="51"/>
        <end position="73"/>
    </location>
</feature>
<dbReference type="PROSITE" id="PS50216">
    <property type="entry name" value="DHHC"/>
    <property type="match status" value="1"/>
</dbReference>
<evidence type="ECO:0000313" key="3">
    <source>
        <dbReference type="Proteomes" id="UP000193411"/>
    </source>
</evidence>
<name>A0A1Y2I5F0_9FUNG</name>
<accession>A0A1Y2I5F0</accession>
<dbReference type="EMBL" id="MCFL01000002">
    <property type="protein sequence ID" value="ORZ40752.1"/>
    <property type="molecule type" value="Genomic_DNA"/>
</dbReference>
<organism evidence="2 3">
    <name type="scientific">Catenaria anguillulae PL171</name>
    <dbReference type="NCBI Taxonomy" id="765915"/>
    <lineage>
        <taxon>Eukaryota</taxon>
        <taxon>Fungi</taxon>
        <taxon>Fungi incertae sedis</taxon>
        <taxon>Blastocladiomycota</taxon>
        <taxon>Blastocladiomycetes</taxon>
        <taxon>Blastocladiales</taxon>
        <taxon>Catenariaceae</taxon>
        <taxon>Catenaria</taxon>
    </lineage>
</organism>
<proteinExistence type="predicted"/>
<keyword evidence="1" id="KW-1133">Transmembrane helix</keyword>
<evidence type="ECO:0000256" key="1">
    <source>
        <dbReference type="SAM" id="Phobius"/>
    </source>
</evidence>
<dbReference type="AlphaFoldDB" id="A0A1Y2I5F0"/>
<evidence type="ECO:0000313" key="2">
    <source>
        <dbReference type="EMBL" id="ORZ40752.1"/>
    </source>
</evidence>
<sequence>MLPPHTRISSSGSPLNSYRPSFLSRIAAALRPPTSIPRRRSNFFYPIDPYFIIYLTCLVLATLGLLLVVLPALPPDAWMNQYPAAPGAGIALGSGNSGAANGVIPDPVGGAGGGPNPSPVAVPGSSHLMILAAEGYFSTTTPIMRPLVLYVMAPSIAVITLLTLLVGHIDVEDPAAAAAPPENKLKLETVQGHLMVDDHFCRVCQVVVGARTRHCRRCNVCVEVFDHTASF</sequence>
<keyword evidence="1" id="KW-0812">Transmembrane</keyword>
<keyword evidence="1" id="KW-0472">Membrane</keyword>
<protein>
    <submittedName>
        <fullName evidence="2">Uncharacterized protein</fullName>
    </submittedName>
</protein>
<gene>
    <name evidence="2" type="ORF">BCR44DRAFT_1099693</name>
</gene>
<dbReference type="STRING" id="765915.A0A1Y2I5F0"/>
<keyword evidence="3" id="KW-1185">Reference proteome</keyword>
<comment type="caution">
    <text evidence="2">The sequence shown here is derived from an EMBL/GenBank/DDBJ whole genome shotgun (WGS) entry which is preliminary data.</text>
</comment>
<dbReference type="Proteomes" id="UP000193411">
    <property type="component" value="Unassembled WGS sequence"/>
</dbReference>
<feature type="transmembrane region" description="Helical" evidence="1">
    <location>
        <begin position="147"/>
        <end position="166"/>
    </location>
</feature>
<dbReference type="OrthoDB" id="9909019at2759"/>